<name>A0ACC2QWA3_9NEOP</name>
<protein>
    <submittedName>
        <fullName evidence="1">Uncharacterized protein</fullName>
    </submittedName>
</protein>
<reference evidence="1" key="1">
    <citation type="submission" date="2023-03" db="EMBL/GenBank/DDBJ databases">
        <title>Chromosome-level genomes of two armyworms, Mythimna separata and Mythimna loreyi, provide insights into the biosynthesis and reception of sex pheromones.</title>
        <authorList>
            <person name="Zhao H."/>
        </authorList>
    </citation>
    <scope>NUCLEOTIDE SEQUENCE</scope>
    <source>
        <strain evidence="1">BeijingLab</strain>
    </source>
</reference>
<keyword evidence="2" id="KW-1185">Reference proteome</keyword>
<dbReference type="EMBL" id="CM056783">
    <property type="protein sequence ID" value="KAJ8726913.1"/>
    <property type="molecule type" value="Genomic_DNA"/>
</dbReference>
<organism evidence="1 2">
    <name type="scientific">Mythimna loreyi</name>
    <dbReference type="NCBI Taxonomy" id="667449"/>
    <lineage>
        <taxon>Eukaryota</taxon>
        <taxon>Metazoa</taxon>
        <taxon>Ecdysozoa</taxon>
        <taxon>Arthropoda</taxon>
        <taxon>Hexapoda</taxon>
        <taxon>Insecta</taxon>
        <taxon>Pterygota</taxon>
        <taxon>Neoptera</taxon>
        <taxon>Endopterygota</taxon>
        <taxon>Lepidoptera</taxon>
        <taxon>Glossata</taxon>
        <taxon>Ditrysia</taxon>
        <taxon>Noctuoidea</taxon>
        <taxon>Noctuidae</taxon>
        <taxon>Noctuinae</taxon>
        <taxon>Hadenini</taxon>
        <taxon>Mythimna</taxon>
    </lineage>
</organism>
<accession>A0ACC2QWA3</accession>
<evidence type="ECO:0000313" key="1">
    <source>
        <dbReference type="EMBL" id="KAJ8726913.1"/>
    </source>
</evidence>
<evidence type="ECO:0000313" key="2">
    <source>
        <dbReference type="Proteomes" id="UP001231649"/>
    </source>
</evidence>
<comment type="caution">
    <text evidence="1">The sequence shown here is derived from an EMBL/GenBank/DDBJ whole genome shotgun (WGS) entry which is preliminary data.</text>
</comment>
<proteinExistence type="predicted"/>
<dbReference type="Proteomes" id="UP001231649">
    <property type="component" value="Chromosome 7"/>
</dbReference>
<gene>
    <name evidence="1" type="ORF">PYW08_015310</name>
</gene>
<sequence length="120" mass="13989">MFNIVYYRSLLRYAKNINHRFMATKKEDVCTHTGQKWDSDDYRMARFMHAPKVVNPNWAVKLLQKIKPTPVIGRKVFCDGGSSTEGHPRIYINLDAPGPQFCMYCNRSFIQAFQKPDPCK</sequence>